<dbReference type="AlphaFoldDB" id="A0ABD1DKL7"/>
<protein>
    <submittedName>
        <fullName evidence="1">Uncharacterized protein</fullName>
    </submittedName>
</protein>
<reference evidence="1 2" key="1">
    <citation type="submission" date="2024-05" db="EMBL/GenBank/DDBJ databases">
        <title>Culex pipiens pipiens assembly and annotation.</title>
        <authorList>
            <person name="Alout H."/>
            <person name="Durand T."/>
        </authorList>
    </citation>
    <scope>NUCLEOTIDE SEQUENCE [LARGE SCALE GENOMIC DNA]</scope>
    <source>
        <strain evidence="1">HA-2024</strain>
        <tissue evidence="1">Whole body</tissue>
    </source>
</reference>
<feature type="non-terminal residue" evidence="1">
    <location>
        <position position="25"/>
    </location>
</feature>
<dbReference type="EMBL" id="JBEHCU010005323">
    <property type="protein sequence ID" value="KAL1400193.1"/>
    <property type="molecule type" value="Genomic_DNA"/>
</dbReference>
<accession>A0ABD1DKL7</accession>
<proteinExistence type="predicted"/>
<comment type="caution">
    <text evidence="1">The sequence shown here is derived from an EMBL/GenBank/DDBJ whole genome shotgun (WGS) entry which is preliminary data.</text>
</comment>
<keyword evidence="2" id="KW-1185">Reference proteome</keyword>
<gene>
    <name evidence="1" type="ORF">pipiens_000167</name>
</gene>
<organism evidence="1 2">
    <name type="scientific">Culex pipiens pipiens</name>
    <name type="common">Northern house mosquito</name>
    <dbReference type="NCBI Taxonomy" id="38569"/>
    <lineage>
        <taxon>Eukaryota</taxon>
        <taxon>Metazoa</taxon>
        <taxon>Ecdysozoa</taxon>
        <taxon>Arthropoda</taxon>
        <taxon>Hexapoda</taxon>
        <taxon>Insecta</taxon>
        <taxon>Pterygota</taxon>
        <taxon>Neoptera</taxon>
        <taxon>Endopterygota</taxon>
        <taxon>Diptera</taxon>
        <taxon>Nematocera</taxon>
        <taxon>Culicoidea</taxon>
        <taxon>Culicidae</taxon>
        <taxon>Culicinae</taxon>
        <taxon>Culicini</taxon>
        <taxon>Culex</taxon>
        <taxon>Culex</taxon>
    </lineage>
</organism>
<sequence length="25" mass="2849">AHPRKESQIRQMTATGLGVWISIRL</sequence>
<feature type="non-terminal residue" evidence="1">
    <location>
        <position position="1"/>
    </location>
</feature>
<evidence type="ECO:0000313" key="1">
    <source>
        <dbReference type="EMBL" id="KAL1400193.1"/>
    </source>
</evidence>
<evidence type="ECO:0000313" key="2">
    <source>
        <dbReference type="Proteomes" id="UP001562425"/>
    </source>
</evidence>
<name>A0ABD1DKL7_CULPP</name>
<dbReference type="Proteomes" id="UP001562425">
    <property type="component" value="Unassembled WGS sequence"/>
</dbReference>